<dbReference type="AlphaFoldDB" id="A0A7X0XIC6"/>
<reference evidence="3 4" key="1">
    <citation type="submission" date="2020-03" db="EMBL/GenBank/DDBJ databases">
        <title>Soil Listeria distribution.</title>
        <authorList>
            <person name="Liao J."/>
            <person name="Wiedmann M."/>
        </authorList>
    </citation>
    <scope>NUCLEOTIDE SEQUENCE [LARGE SCALE GENOMIC DNA]</scope>
    <source>
        <strain evidence="3 4">FSL L7-1387</strain>
    </source>
</reference>
<sequence length="372" mass="42374">MKKPKLLYVLTASRSIKLLDGQLEYMAARGYEVHLITTPGEEIRYLSENIHFHALSMEREISILKDIKALFHILKLMRQIKPDIINYGTPKASLIASITAKICKVPKRIYTMRGLRLETITGFKKRFLIWIEKRICQCSDEIICVSPSLLEKVAELKLAKQSKLYCIKSGSSNGLNIDKFQNMDIEEEQIPLITAEDQVVGYVGRLTKDKGIDDLVDSFILIQDQFPKLKLLLVGKLEKNHGLKANTVIQMRLQRNIIHLDFQKNIAPLYRKMHVFVLPTYREGFANVAMEAAYSRLPVITTNVTGAKDAIINGETGLLVSAKKPEALAEAIKHLLENPEKAREMGSLGRHRIEAEFKRETIWEGLIAIYQF</sequence>
<dbReference type="InterPro" id="IPR028098">
    <property type="entry name" value="Glyco_trans_4-like_N"/>
</dbReference>
<dbReference type="CDD" id="cd03808">
    <property type="entry name" value="GT4_CapM-like"/>
    <property type="match status" value="1"/>
</dbReference>
<evidence type="ECO:0000313" key="4">
    <source>
        <dbReference type="Proteomes" id="UP000541955"/>
    </source>
</evidence>
<accession>A0A7X0XIC6</accession>
<evidence type="ECO:0000259" key="2">
    <source>
        <dbReference type="Pfam" id="PF13477"/>
    </source>
</evidence>
<dbReference type="Pfam" id="PF00534">
    <property type="entry name" value="Glycos_transf_1"/>
    <property type="match status" value="1"/>
</dbReference>
<dbReference type="EMBL" id="JAARRW010000002">
    <property type="protein sequence ID" value="MBC1561549.1"/>
    <property type="molecule type" value="Genomic_DNA"/>
</dbReference>
<feature type="domain" description="Glycosyltransferase subfamily 4-like N-terminal" evidence="2">
    <location>
        <begin position="22"/>
        <end position="146"/>
    </location>
</feature>
<evidence type="ECO:0000259" key="1">
    <source>
        <dbReference type="Pfam" id="PF00534"/>
    </source>
</evidence>
<dbReference type="RefSeq" id="WP_185428897.1">
    <property type="nucleotide sequence ID" value="NZ_JAARRW010000002.1"/>
</dbReference>
<dbReference type="PANTHER" id="PTHR12526:SF630">
    <property type="entry name" value="GLYCOSYLTRANSFERASE"/>
    <property type="match status" value="1"/>
</dbReference>
<organism evidence="3 4">
    <name type="scientific">Listeria booriae</name>
    <dbReference type="NCBI Taxonomy" id="1552123"/>
    <lineage>
        <taxon>Bacteria</taxon>
        <taxon>Bacillati</taxon>
        <taxon>Bacillota</taxon>
        <taxon>Bacilli</taxon>
        <taxon>Bacillales</taxon>
        <taxon>Listeriaceae</taxon>
        <taxon>Listeria</taxon>
    </lineage>
</organism>
<gene>
    <name evidence="3" type="ORF">HB902_05665</name>
</gene>
<comment type="caution">
    <text evidence="3">The sequence shown here is derived from an EMBL/GenBank/DDBJ whole genome shotgun (WGS) entry which is preliminary data.</text>
</comment>
<keyword evidence="3" id="KW-0808">Transferase</keyword>
<dbReference type="SUPFAM" id="SSF53756">
    <property type="entry name" value="UDP-Glycosyltransferase/glycogen phosphorylase"/>
    <property type="match status" value="1"/>
</dbReference>
<dbReference type="InterPro" id="IPR001296">
    <property type="entry name" value="Glyco_trans_1"/>
</dbReference>
<dbReference type="Pfam" id="PF13477">
    <property type="entry name" value="Glyco_trans_4_2"/>
    <property type="match status" value="1"/>
</dbReference>
<dbReference type="Proteomes" id="UP000541955">
    <property type="component" value="Unassembled WGS sequence"/>
</dbReference>
<dbReference type="PANTHER" id="PTHR12526">
    <property type="entry name" value="GLYCOSYLTRANSFERASE"/>
    <property type="match status" value="1"/>
</dbReference>
<name>A0A7X0XIC6_9LIST</name>
<proteinExistence type="predicted"/>
<protein>
    <submittedName>
        <fullName evidence="3">Glycosyltransferase family 4 protein</fullName>
    </submittedName>
</protein>
<dbReference type="GO" id="GO:0016757">
    <property type="term" value="F:glycosyltransferase activity"/>
    <property type="evidence" value="ECO:0007669"/>
    <property type="project" value="InterPro"/>
</dbReference>
<dbReference type="Gene3D" id="3.40.50.2000">
    <property type="entry name" value="Glycogen Phosphorylase B"/>
    <property type="match status" value="2"/>
</dbReference>
<feature type="domain" description="Glycosyl transferase family 1" evidence="1">
    <location>
        <begin position="187"/>
        <end position="351"/>
    </location>
</feature>
<evidence type="ECO:0000313" key="3">
    <source>
        <dbReference type="EMBL" id="MBC1561549.1"/>
    </source>
</evidence>